<evidence type="ECO:0000256" key="1">
    <source>
        <dbReference type="SAM" id="Coils"/>
    </source>
</evidence>
<evidence type="ECO:0000259" key="3">
    <source>
        <dbReference type="Pfam" id="PF10482"/>
    </source>
</evidence>
<reference evidence="4 5" key="1">
    <citation type="submission" date="2019-04" db="EMBL/GenBank/DDBJ databases">
        <title>Chromosome genome assembly for Takifugu flavidus.</title>
        <authorList>
            <person name="Xiao S."/>
        </authorList>
    </citation>
    <scope>NUCLEOTIDE SEQUENCE [LARGE SCALE GENOMIC DNA]</scope>
    <source>
        <strain evidence="4">HTHZ2018</strain>
        <tissue evidence="4">Muscle</tissue>
    </source>
</reference>
<protein>
    <submittedName>
        <fullName evidence="4">RBBP8 N-terminal-like protein</fullName>
    </submittedName>
</protein>
<dbReference type="GO" id="GO:0003684">
    <property type="term" value="F:damaged DNA binding"/>
    <property type="evidence" value="ECO:0007669"/>
    <property type="project" value="TreeGrafter"/>
</dbReference>
<dbReference type="InterPro" id="IPR033316">
    <property type="entry name" value="RBBP8-like"/>
</dbReference>
<dbReference type="PANTHER" id="PTHR15107:SF3">
    <property type="entry name" value="RBBP8 N-TERMINAL-LIKE PROTEIN"/>
    <property type="match status" value="1"/>
</dbReference>
<keyword evidence="1" id="KW-0175">Coiled coil</keyword>
<feature type="compositionally biased region" description="Polar residues" evidence="2">
    <location>
        <begin position="422"/>
        <end position="431"/>
    </location>
</feature>
<evidence type="ECO:0000313" key="5">
    <source>
        <dbReference type="Proteomes" id="UP000324091"/>
    </source>
</evidence>
<feature type="compositionally biased region" description="Basic and acidic residues" evidence="2">
    <location>
        <begin position="172"/>
        <end position="190"/>
    </location>
</feature>
<feature type="region of interest" description="Disordered" evidence="2">
    <location>
        <begin position="129"/>
        <end position="231"/>
    </location>
</feature>
<feature type="compositionally biased region" description="Low complexity" evidence="2">
    <location>
        <begin position="133"/>
        <end position="156"/>
    </location>
</feature>
<accession>A0A5C6MK46</accession>
<feature type="region of interest" description="Disordered" evidence="2">
    <location>
        <begin position="370"/>
        <end position="467"/>
    </location>
</feature>
<gene>
    <name evidence="4" type="ORF">D4764_0109270</name>
</gene>
<feature type="domain" description="DNA endonuclease Ctp1 N-terminal" evidence="3">
    <location>
        <begin position="4"/>
        <end position="123"/>
    </location>
</feature>
<dbReference type="EMBL" id="RHFK02000576">
    <property type="protein sequence ID" value="TWW53700.1"/>
    <property type="molecule type" value="Genomic_DNA"/>
</dbReference>
<dbReference type="InterPro" id="IPR019518">
    <property type="entry name" value="CtIP_N"/>
</dbReference>
<dbReference type="GO" id="GO:0010792">
    <property type="term" value="P:DNA double-strand break processing involved in repair via single-strand annealing"/>
    <property type="evidence" value="ECO:0007669"/>
    <property type="project" value="TreeGrafter"/>
</dbReference>
<proteinExistence type="predicted"/>
<dbReference type="AlphaFoldDB" id="A0A5C6MK46"/>
<organism evidence="4 5">
    <name type="scientific">Takifugu flavidus</name>
    <name type="common">sansaifugu</name>
    <dbReference type="NCBI Taxonomy" id="433684"/>
    <lineage>
        <taxon>Eukaryota</taxon>
        <taxon>Metazoa</taxon>
        <taxon>Chordata</taxon>
        <taxon>Craniata</taxon>
        <taxon>Vertebrata</taxon>
        <taxon>Euteleostomi</taxon>
        <taxon>Actinopterygii</taxon>
        <taxon>Neopterygii</taxon>
        <taxon>Teleostei</taxon>
        <taxon>Neoteleostei</taxon>
        <taxon>Acanthomorphata</taxon>
        <taxon>Eupercaria</taxon>
        <taxon>Tetraodontiformes</taxon>
        <taxon>Tetradontoidea</taxon>
        <taxon>Tetraodontidae</taxon>
        <taxon>Takifugu</taxon>
    </lineage>
</organism>
<evidence type="ECO:0000256" key="2">
    <source>
        <dbReference type="SAM" id="MobiDB-lite"/>
    </source>
</evidence>
<feature type="compositionally biased region" description="Basic and acidic residues" evidence="2">
    <location>
        <begin position="410"/>
        <end position="420"/>
    </location>
</feature>
<dbReference type="Proteomes" id="UP000324091">
    <property type="component" value="Unassembled WGS sequence"/>
</dbReference>
<evidence type="ECO:0000313" key="4">
    <source>
        <dbReference type="EMBL" id="TWW53700.1"/>
    </source>
</evidence>
<comment type="caution">
    <text evidence="4">The sequence shown here is derived from an EMBL/GenBank/DDBJ whole genome shotgun (WGS) entry which is preliminary data.</text>
</comment>
<feature type="compositionally biased region" description="Basic and acidic residues" evidence="2">
    <location>
        <begin position="370"/>
        <end position="383"/>
    </location>
</feature>
<dbReference type="PANTHER" id="PTHR15107">
    <property type="entry name" value="RETINOBLASTOMA BINDING PROTEIN 8"/>
    <property type="match status" value="1"/>
</dbReference>
<feature type="compositionally biased region" description="Basic and acidic residues" evidence="2">
    <location>
        <begin position="448"/>
        <end position="465"/>
    </location>
</feature>
<sequence>MECFNSLLLKVREAHEREVEGWQVKIQELSNKKGCDTRRMEELFSKNQQMKEQQRLLTENIKTLENRLRAGLCDRCSVTQDFAKRRQQEFEASHLQSLQHISLMAGEMNTLKKENKRLKEENKVLKAALHEQSSNTSELTLTSSPDLSPSSGPVPLIATATSKPSKQPPDGDDARKAEVDHRKDELEQRQWKSSSRRYFESYKPLPMPPNRKCDASLSYSGERRPPSAEALDQQPLIFPQSLLVKNSTSGEVKPSRHGFHVPLPCRPQPIKGSAVSLPWSSPPVNSLMMSPSPKSNMTPFPNLATAESLHPGLMSVWHRQEAPKLNTTEQTVLFRLRSLPEHAEAQRNTVGKKEKPACWTERISAEAPKEVYEGPLDLSDRGRSTSPQSPRDYSPTALPDAEPTQNTPDLKTEPSAHRDISPSISLNSPLQEQEEEPAADCKSQQVSKEQKELHGMKEQSSDKKAPVFTISLHPVVVLETLNSALQKQGSLNDESAAAESENSQEEQDIEQEGHRSCKRKRSTLYTESDPDTN</sequence>
<feature type="coiled-coil region" evidence="1">
    <location>
        <begin position="12"/>
        <end position="67"/>
    </location>
</feature>
<keyword evidence="5" id="KW-1185">Reference proteome</keyword>
<feature type="compositionally biased region" description="Low complexity" evidence="2">
    <location>
        <begin position="492"/>
        <end position="501"/>
    </location>
</feature>
<dbReference type="Pfam" id="PF10482">
    <property type="entry name" value="CtIP_N"/>
    <property type="match status" value="1"/>
</dbReference>
<name>A0A5C6MK46_9TELE</name>
<feature type="region of interest" description="Disordered" evidence="2">
    <location>
        <begin position="487"/>
        <end position="533"/>
    </location>
</feature>